<feature type="region of interest" description="Disordered" evidence="1">
    <location>
        <begin position="69"/>
        <end position="109"/>
    </location>
</feature>
<organism evidence="2 3">
    <name type="scientific">Subtercola lobariae</name>
    <dbReference type="NCBI Taxonomy" id="1588641"/>
    <lineage>
        <taxon>Bacteria</taxon>
        <taxon>Bacillati</taxon>
        <taxon>Actinomycetota</taxon>
        <taxon>Actinomycetes</taxon>
        <taxon>Micrococcales</taxon>
        <taxon>Microbacteriaceae</taxon>
        <taxon>Subtercola</taxon>
    </lineage>
</organism>
<evidence type="ECO:0000313" key="3">
    <source>
        <dbReference type="Proteomes" id="UP000598775"/>
    </source>
</evidence>
<dbReference type="EMBL" id="BMGP01000005">
    <property type="protein sequence ID" value="GGF32070.1"/>
    <property type="molecule type" value="Genomic_DNA"/>
</dbReference>
<feature type="region of interest" description="Disordered" evidence="1">
    <location>
        <begin position="1"/>
        <end position="52"/>
    </location>
</feature>
<proteinExistence type="predicted"/>
<name>A0A917F109_9MICO</name>
<dbReference type="RefSeq" id="WP_188679103.1">
    <property type="nucleotide sequence ID" value="NZ_BMGP01000005.1"/>
</dbReference>
<reference evidence="2 3" key="1">
    <citation type="journal article" date="2014" name="Int. J. Syst. Evol. Microbiol.">
        <title>Complete genome sequence of Corynebacterium casei LMG S-19264T (=DSM 44701T), isolated from a smear-ripened cheese.</title>
        <authorList>
            <consortium name="US DOE Joint Genome Institute (JGI-PGF)"/>
            <person name="Walter F."/>
            <person name="Albersmeier A."/>
            <person name="Kalinowski J."/>
            <person name="Ruckert C."/>
        </authorList>
    </citation>
    <scope>NUCLEOTIDE SEQUENCE [LARGE SCALE GENOMIC DNA]</scope>
    <source>
        <strain evidence="2 3">CGMCC 1.12976</strain>
    </source>
</reference>
<feature type="compositionally biased region" description="Basic and acidic residues" evidence="1">
    <location>
        <begin position="1"/>
        <end position="38"/>
    </location>
</feature>
<feature type="compositionally biased region" description="Acidic residues" evidence="1">
    <location>
        <begin position="78"/>
        <end position="88"/>
    </location>
</feature>
<dbReference type="Proteomes" id="UP000598775">
    <property type="component" value="Unassembled WGS sequence"/>
</dbReference>
<sequence>MTFDREARETRHAEHDAAKHHSKHGLSDRDLTALDRAYDPASEDETEALQDDSVAASAAIDSDIDQADILVLPGTGGPDDDGDIEVDPAELNMSGDSIPGHPKPASHPH</sequence>
<evidence type="ECO:0000256" key="1">
    <source>
        <dbReference type="SAM" id="MobiDB-lite"/>
    </source>
</evidence>
<dbReference type="AlphaFoldDB" id="A0A917F109"/>
<gene>
    <name evidence="2" type="ORF">GCM10011399_26530</name>
</gene>
<keyword evidence="3" id="KW-1185">Reference proteome</keyword>
<protein>
    <recommendedName>
        <fullName evidence="4">DUF5709 domain-containing protein</fullName>
    </recommendedName>
</protein>
<comment type="caution">
    <text evidence="2">The sequence shown here is derived from an EMBL/GenBank/DDBJ whole genome shotgun (WGS) entry which is preliminary data.</text>
</comment>
<accession>A0A917F109</accession>
<evidence type="ECO:0008006" key="4">
    <source>
        <dbReference type="Google" id="ProtNLM"/>
    </source>
</evidence>
<feature type="compositionally biased region" description="Acidic residues" evidence="1">
    <location>
        <begin position="41"/>
        <end position="50"/>
    </location>
</feature>
<evidence type="ECO:0000313" key="2">
    <source>
        <dbReference type="EMBL" id="GGF32070.1"/>
    </source>
</evidence>